<dbReference type="InterPro" id="IPR003594">
    <property type="entry name" value="HATPase_dom"/>
</dbReference>
<dbReference type="EC" id="2.7.13.3" evidence="3"/>
<dbReference type="SUPFAM" id="SSF47384">
    <property type="entry name" value="Homodimeric domain of signal transducing histidine kinase"/>
    <property type="match status" value="1"/>
</dbReference>
<name>A0A1W1C2R0_9ZZZZ</name>
<sequence>MFRNLRINIFIFYFLTVIAFLLLLYYSLEILAITNLFLLCVVLLSLVILSAVFISKLAVDPLGEYVKNLQALSKETLHELNLPISTITTNTQMLQKNLQDTKNIKRTERIESACEMLQQRYNELDYLIRMQSKQKIKEYFSLDELVENRVAFMQKIYPQINFHMTLSKCELYIDKIGLSKVIDNLIDNGVKYSLNSKNIDITIENNMLMIQDYGIGMDEVQLLTIFDNYYQINSEMKGFGIGLSMVKRFCDENNIELIFDSVPKSGTTVKLKFK</sequence>
<keyword evidence="9 10" id="KW-0472">Membrane</keyword>
<dbReference type="EMBL" id="FPHK01000043">
    <property type="protein sequence ID" value="SFV60025.1"/>
    <property type="molecule type" value="Genomic_DNA"/>
</dbReference>
<protein>
    <recommendedName>
        <fullName evidence="3">histidine kinase</fullName>
        <ecNumber evidence="3">2.7.13.3</ecNumber>
    </recommendedName>
</protein>
<evidence type="ECO:0000256" key="5">
    <source>
        <dbReference type="ARBA" id="ARBA00022679"/>
    </source>
</evidence>
<dbReference type="CDD" id="cd00082">
    <property type="entry name" value="HisKA"/>
    <property type="match status" value="1"/>
</dbReference>
<feature type="transmembrane region" description="Helical" evidence="10">
    <location>
        <begin position="7"/>
        <end position="26"/>
    </location>
</feature>
<evidence type="ECO:0000256" key="6">
    <source>
        <dbReference type="ARBA" id="ARBA00022692"/>
    </source>
</evidence>
<dbReference type="Gene3D" id="3.30.565.10">
    <property type="entry name" value="Histidine kinase-like ATPase, C-terminal domain"/>
    <property type="match status" value="1"/>
</dbReference>
<dbReference type="PROSITE" id="PS50109">
    <property type="entry name" value="HIS_KIN"/>
    <property type="match status" value="1"/>
</dbReference>
<comment type="catalytic activity">
    <reaction evidence="1">
        <text>ATP + protein L-histidine = ADP + protein N-phospho-L-histidine.</text>
        <dbReference type="EC" id="2.7.13.3"/>
    </reaction>
</comment>
<dbReference type="PANTHER" id="PTHR45453:SF2">
    <property type="entry name" value="HISTIDINE KINASE"/>
    <property type="match status" value="1"/>
</dbReference>
<dbReference type="GO" id="GO:0016036">
    <property type="term" value="P:cellular response to phosphate starvation"/>
    <property type="evidence" value="ECO:0007669"/>
    <property type="project" value="TreeGrafter"/>
</dbReference>
<dbReference type="PANTHER" id="PTHR45453">
    <property type="entry name" value="PHOSPHATE REGULON SENSOR PROTEIN PHOR"/>
    <property type="match status" value="1"/>
</dbReference>
<organism evidence="12">
    <name type="scientific">hydrothermal vent metagenome</name>
    <dbReference type="NCBI Taxonomy" id="652676"/>
    <lineage>
        <taxon>unclassified sequences</taxon>
        <taxon>metagenomes</taxon>
        <taxon>ecological metagenomes</taxon>
    </lineage>
</organism>
<feature type="domain" description="Histidine kinase" evidence="11">
    <location>
        <begin position="75"/>
        <end position="274"/>
    </location>
</feature>
<dbReference type="InterPro" id="IPR005467">
    <property type="entry name" value="His_kinase_dom"/>
</dbReference>
<keyword evidence="7 12" id="KW-0418">Kinase</keyword>
<evidence type="ECO:0000259" key="11">
    <source>
        <dbReference type="PROSITE" id="PS50109"/>
    </source>
</evidence>
<gene>
    <name evidence="12" type="ORF">MNB_SM-6-335</name>
</gene>
<feature type="transmembrane region" description="Helical" evidence="10">
    <location>
        <begin position="32"/>
        <end position="54"/>
    </location>
</feature>
<keyword evidence="8 10" id="KW-1133">Transmembrane helix</keyword>
<dbReference type="SUPFAM" id="SSF55874">
    <property type="entry name" value="ATPase domain of HSP90 chaperone/DNA topoisomerase II/histidine kinase"/>
    <property type="match status" value="1"/>
</dbReference>
<evidence type="ECO:0000256" key="2">
    <source>
        <dbReference type="ARBA" id="ARBA00004651"/>
    </source>
</evidence>
<proteinExistence type="predicted"/>
<keyword evidence="6 10" id="KW-0812">Transmembrane</keyword>
<evidence type="ECO:0000256" key="3">
    <source>
        <dbReference type="ARBA" id="ARBA00012438"/>
    </source>
</evidence>
<dbReference type="InterPro" id="IPR036097">
    <property type="entry name" value="HisK_dim/P_sf"/>
</dbReference>
<dbReference type="InterPro" id="IPR003661">
    <property type="entry name" value="HisK_dim/P_dom"/>
</dbReference>
<dbReference type="AlphaFoldDB" id="A0A1W1C2R0"/>
<comment type="subcellular location">
    <subcellularLocation>
        <location evidence="2">Cell membrane</location>
        <topology evidence="2">Multi-pass membrane protein</topology>
    </subcellularLocation>
</comment>
<dbReference type="InterPro" id="IPR036890">
    <property type="entry name" value="HATPase_C_sf"/>
</dbReference>
<dbReference type="InterPro" id="IPR050351">
    <property type="entry name" value="BphY/WalK/GraS-like"/>
</dbReference>
<dbReference type="GO" id="GO:0004721">
    <property type="term" value="F:phosphoprotein phosphatase activity"/>
    <property type="evidence" value="ECO:0007669"/>
    <property type="project" value="TreeGrafter"/>
</dbReference>
<evidence type="ECO:0000256" key="10">
    <source>
        <dbReference type="SAM" id="Phobius"/>
    </source>
</evidence>
<dbReference type="Pfam" id="PF02518">
    <property type="entry name" value="HATPase_c"/>
    <property type="match status" value="1"/>
</dbReference>
<evidence type="ECO:0000313" key="12">
    <source>
        <dbReference type="EMBL" id="SFV60025.1"/>
    </source>
</evidence>
<dbReference type="SMART" id="SM00387">
    <property type="entry name" value="HATPase_c"/>
    <property type="match status" value="1"/>
</dbReference>
<evidence type="ECO:0000256" key="7">
    <source>
        <dbReference type="ARBA" id="ARBA00022777"/>
    </source>
</evidence>
<accession>A0A1W1C2R0</accession>
<keyword evidence="4" id="KW-1003">Cell membrane</keyword>
<reference evidence="12" key="1">
    <citation type="submission" date="2016-10" db="EMBL/GenBank/DDBJ databases">
        <authorList>
            <person name="de Groot N.N."/>
        </authorList>
    </citation>
    <scope>NUCLEOTIDE SEQUENCE</scope>
</reference>
<evidence type="ECO:0000256" key="1">
    <source>
        <dbReference type="ARBA" id="ARBA00000085"/>
    </source>
</evidence>
<evidence type="ECO:0000256" key="4">
    <source>
        <dbReference type="ARBA" id="ARBA00022475"/>
    </source>
</evidence>
<dbReference type="GO" id="GO:0005886">
    <property type="term" value="C:plasma membrane"/>
    <property type="evidence" value="ECO:0007669"/>
    <property type="project" value="UniProtKB-SubCell"/>
</dbReference>
<evidence type="ECO:0000256" key="9">
    <source>
        <dbReference type="ARBA" id="ARBA00023136"/>
    </source>
</evidence>
<keyword evidence="5" id="KW-0808">Transferase</keyword>
<dbReference type="GO" id="GO:0000155">
    <property type="term" value="F:phosphorelay sensor kinase activity"/>
    <property type="evidence" value="ECO:0007669"/>
    <property type="project" value="InterPro"/>
</dbReference>
<evidence type="ECO:0000256" key="8">
    <source>
        <dbReference type="ARBA" id="ARBA00022989"/>
    </source>
</evidence>